<evidence type="ECO:0000313" key="1">
    <source>
        <dbReference type="EMBL" id="CZQ87952.1"/>
    </source>
</evidence>
<reference evidence="1 2" key="1">
    <citation type="submission" date="2016-02" db="EMBL/GenBank/DDBJ databases">
        <authorList>
            <person name="Wen L."/>
            <person name="He K."/>
            <person name="Yang H."/>
        </authorList>
    </citation>
    <scope>NUCLEOTIDE SEQUENCE [LARGE SCALE GENOMIC DNA]</scope>
    <source>
        <strain evidence="1">Trichococcus palustris</strain>
    </source>
</reference>
<keyword evidence="2" id="KW-1185">Reference proteome</keyword>
<proteinExistence type="predicted"/>
<name>A0A143YFZ2_9LACT</name>
<feature type="non-terminal residue" evidence="1">
    <location>
        <position position="1"/>
    </location>
</feature>
<dbReference type="EMBL" id="FJNE01000002">
    <property type="protein sequence ID" value="CZQ87952.1"/>
    <property type="molecule type" value="Genomic_DNA"/>
</dbReference>
<gene>
    <name evidence="1" type="ORF">Tpal_986</name>
</gene>
<protein>
    <submittedName>
        <fullName evidence="1">Uncharacterized protein</fullName>
    </submittedName>
</protein>
<evidence type="ECO:0000313" key="2">
    <source>
        <dbReference type="Proteomes" id="UP000242754"/>
    </source>
</evidence>
<dbReference type="AntiFam" id="ANF00010">
    <property type="entry name" value="tRNA translation"/>
</dbReference>
<accession>A0A143YFZ2</accession>
<dbReference type="Proteomes" id="UP000242754">
    <property type="component" value="Unassembled WGS sequence"/>
</dbReference>
<sequence length="115" mass="12506">SAGLVPLYFVDSVLREQRSLKKMCGDDGKKVTPVPISNTEVKLLSADCSEGFPFVRLGRCRAIFFNFGGLAQLGERLPYKQDVGGSIPSTSIYELLAQLVEHLTFNQRVAGSSPA</sequence>
<dbReference type="AlphaFoldDB" id="A0A143YFZ2"/>
<organism evidence="1 2">
    <name type="scientific">Trichococcus palustris</name>
    <dbReference type="NCBI Taxonomy" id="140314"/>
    <lineage>
        <taxon>Bacteria</taxon>
        <taxon>Bacillati</taxon>
        <taxon>Bacillota</taxon>
        <taxon>Bacilli</taxon>
        <taxon>Lactobacillales</taxon>
        <taxon>Carnobacteriaceae</taxon>
        <taxon>Trichococcus</taxon>
    </lineage>
</organism>